<dbReference type="PROSITE" id="PS50921">
    <property type="entry name" value="ANTAR"/>
    <property type="match status" value="1"/>
</dbReference>
<dbReference type="KEGG" id="nsn:EXE58_05180"/>
<gene>
    <name evidence="6" type="ORF">EXE58_05180</name>
</gene>
<dbReference type="PIRSF" id="PIRSF036625">
    <property type="entry name" value="GAF_ANTAR"/>
    <property type="match status" value="1"/>
</dbReference>
<evidence type="ECO:0000313" key="7">
    <source>
        <dbReference type="Proteomes" id="UP000294853"/>
    </source>
</evidence>
<evidence type="ECO:0000259" key="5">
    <source>
        <dbReference type="PROSITE" id="PS50921"/>
    </source>
</evidence>
<dbReference type="InterPro" id="IPR029016">
    <property type="entry name" value="GAF-like_dom_sf"/>
</dbReference>
<dbReference type="EMBL" id="CP038436">
    <property type="protein sequence ID" value="QBX54911.1"/>
    <property type="molecule type" value="Genomic_DNA"/>
</dbReference>
<reference evidence="6 7" key="1">
    <citation type="submission" date="2019-03" db="EMBL/GenBank/DDBJ databases">
        <title>Three New Species of Nocardioides, Nocardioides euryhalodurans sp. nov., Nocardioides seonyuensis sp. nov. and Nocardioides eburneoflavus sp. nov. Iolated from Soil.</title>
        <authorList>
            <person name="Roh S.G."/>
            <person name="Lee C."/>
            <person name="Kim M.-K."/>
            <person name="Kim S.B."/>
        </authorList>
    </citation>
    <scope>NUCLEOTIDE SEQUENCE [LARGE SCALE GENOMIC DNA]</scope>
    <source>
        <strain evidence="6 7">MMS17-SY207-3</strain>
    </source>
</reference>
<proteinExistence type="predicted"/>
<keyword evidence="3" id="KW-0805">Transcription regulation</keyword>
<name>A0A4P7IGQ0_9ACTN</name>
<dbReference type="GO" id="GO:0016301">
    <property type="term" value="F:kinase activity"/>
    <property type="evidence" value="ECO:0007669"/>
    <property type="project" value="UniProtKB-KW"/>
</dbReference>
<dbReference type="GO" id="GO:0003723">
    <property type="term" value="F:RNA binding"/>
    <property type="evidence" value="ECO:0007669"/>
    <property type="project" value="InterPro"/>
</dbReference>
<evidence type="ECO:0000256" key="2">
    <source>
        <dbReference type="ARBA" id="ARBA00022777"/>
    </source>
</evidence>
<keyword evidence="2" id="KW-0418">Kinase</keyword>
<dbReference type="InterPro" id="IPR003018">
    <property type="entry name" value="GAF"/>
</dbReference>
<dbReference type="SUPFAM" id="SSF52172">
    <property type="entry name" value="CheY-like"/>
    <property type="match status" value="1"/>
</dbReference>
<dbReference type="OrthoDB" id="7466251at2"/>
<dbReference type="Proteomes" id="UP000294853">
    <property type="component" value="Chromosome"/>
</dbReference>
<evidence type="ECO:0000256" key="3">
    <source>
        <dbReference type="ARBA" id="ARBA00023015"/>
    </source>
</evidence>
<dbReference type="Gene3D" id="1.10.10.10">
    <property type="entry name" value="Winged helix-like DNA-binding domain superfamily/Winged helix DNA-binding domain"/>
    <property type="match status" value="1"/>
</dbReference>
<dbReference type="Gene3D" id="3.30.450.40">
    <property type="match status" value="1"/>
</dbReference>
<dbReference type="Pfam" id="PF13185">
    <property type="entry name" value="GAF_2"/>
    <property type="match status" value="1"/>
</dbReference>
<dbReference type="InterPro" id="IPR005561">
    <property type="entry name" value="ANTAR"/>
</dbReference>
<dbReference type="InterPro" id="IPR036388">
    <property type="entry name" value="WH-like_DNA-bd_sf"/>
</dbReference>
<evidence type="ECO:0000256" key="1">
    <source>
        <dbReference type="ARBA" id="ARBA00022679"/>
    </source>
</evidence>
<organism evidence="6 7">
    <name type="scientific">Nocardioides seonyuensis</name>
    <dbReference type="NCBI Taxonomy" id="2518371"/>
    <lineage>
        <taxon>Bacteria</taxon>
        <taxon>Bacillati</taxon>
        <taxon>Actinomycetota</taxon>
        <taxon>Actinomycetes</taxon>
        <taxon>Propionibacteriales</taxon>
        <taxon>Nocardioidaceae</taxon>
        <taxon>Nocardioides</taxon>
    </lineage>
</organism>
<dbReference type="InterPro" id="IPR012074">
    <property type="entry name" value="GAF_ANTAR"/>
</dbReference>
<evidence type="ECO:0000256" key="4">
    <source>
        <dbReference type="ARBA" id="ARBA00023163"/>
    </source>
</evidence>
<dbReference type="AlphaFoldDB" id="A0A4P7IGQ0"/>
<keyword evidence="7" id="KW-1185">Reference proteome</keyword>
<evidence type="ECO:0000313" key="6">
    <source>
        <dbReference type="EMBL" id="QBX54911.1"/>
    </source>
</evidence>
<protein>
    <submittedName>
        <fullName evidence="6">ANTAR domain-containing protein</fullName>
    </submittedName>
</protein>
<dbReference type="SUPFAM" id="SSF55781">
    <property type="entry name" value="GAF domain-like"/>
    <property type="match status" value="1"/>
</dbReference>
<keyword evidence="1" id="KW-0808">Transferase</keyword>
<keyword evidence="4" id="KW-0804">Transcription</keyword>
<dbReference type="SMART" id="SM01012">
    <property type="entry name" value="ANTAR"/>
    <property type="match status" value="1"/>
</dbReference>
<dbReference type="SMART" id="SM00065">
    <property type="entry name" value="GAF"/>
    <property type="match status" value="1"/>
</dbReference>
<dbReference type="RefSeq" id="WP_135266880.1">
    <property type="nucleotide sequence ID" value="NZ_CP038436.1"/>
</dbReference>
<accession>A0A4P7IGQ0</accession>
<dbReference type="Pfam" id="PF03861">
    <property type="entry name" value="ANTAR"/>
    <property type="match status" value="1"/>
</dbReference>
<sequence>MTDTTQDATHDIAAIITQAAATMHAPASLEDTLEAIVRCTLDTVPGFDHVGISVTHSNGEIETLAGTDQLVWDLDTIQYTLREGPCYDAIRDGDINRVPHAAQETRWPRYMPEALKRGLKAQLAVGLYRDDKSLGGLNLYSTRSETISDDAVNIAQLFAVHAALALGRSRTEHQLNDAIATRKEIGQALGILMERYKIPEDRAFQFLVRASSTSNLKLREVARKFVDTLNSQYAHLGDRDGMVDPSA</sequence>
<dbReference type="InterPro" id="IPR011006">
    <property type="entry name" value="CheY-like_superfamily"/>
</dbReference>
<feature type="domain" description="ANTAR" evidence="5">
    <location>
        <begin position="165"/>
        <end position="226"/>
    </location>
</feature>